<protein>
    <recommendedName>
        <fullName evidence="9">Glycosyltransferase 2-like domain-containing protein</fullName>
    </recommendedName>
</protein>
<sequence>MEGIESPLFSAAPNKDMDKCPEISIVVPVYNEESLVEELYSRLKSVCDGLNRSYEILIVDDGSDDGSFEKLKRIKETDQALRLVRLTRNFGQQSAVLAGFRMSRGDIVIQLDSDLQNPPEEIPKLLTALTDDIDLVTTVNKKRQDGLLRVTGSNFLRGFGQMLFGKSVKLNLSSFRAMRRSVIDKIETCRDRSRYMAVLMSWMGLPSVEIEVEHHPRKKGTTKYSFLTLFKLSWDLVTGYSNFPLRLVTYMGLFGAFMGFLMMAFLLYQRIANGILIEGFVVLSAVFAFFAGVQLLSIGFLGEYLGRVHSQIQGRPDYIVEKVME</sequence>
<evidence type="ECO:0000313" key="10">
    <source>
        <dbReference type="EMBL" id="SVB50674.1"/>
    </source>
</evidence>
<keyword evidence="5" id="KW-0448">Lipopolysaccharide biosynthesis</keyword>
<dbReference type="GO" id="GO:0005886">
    <property type="term" value="C:plasma membrane"/>
    <property type="evidence" value="ECO:0007669"/>
    <property type="project" value="TreeGrafter"/>
</dbReference>
<dbReference type="EMBL" id="UINC01044773">
    <property type="protein sequence ID" value="SVB50674.1"/>
    <property type="molecule type" value="Genomic_DNA"/>
</dbReference>
<evidence type="ECO:0000256" key="7">
    <source>
        <dbReference type="ARBA" id="ARBA00023136"/>
    </source>
</evidence>
<evidence type="ECO:0000256" key="6">
    <source>
        <dbReference type="ARBA" id="ARBA00022989"/>
    </source>
</evidence>
<dbReference type="Pfam" id="PF00535">
    <property type="entry name" value="Glycos_transf_2"/>
    <property type="match status" value="1"/>
</dbReference>
<keyword evidence="2" id="KW-0328">Glycosyltransferase</keyword>
<keyword evidence="3" id="KW-0808">Transferase</keyword>
<name>A0A382EKQ5_9ZZZZ</name>
<accession>A0A382EKQ5</accession>
<dbReference type="InterPro" id="IPR029044">
    <property type="entry name" value="Nucleotide-diphossugar_trans"/>
</dbReference>
<dbReference type="PANTHER" id="PTHR48090">
    <property type="entry name" value="UNDECAPRENYL-PHOSPHATE 4-DEOXY-4-FORMAMIDO-L-ARABINOSE TRANSFERASE-RELATED"/>
    <property type="match status" value="1"/>
</dbReference>
<evidence type="ECO:0000256" key="3">
    <source>
        <dbReference type="ARBA" id="ARBA00022679"/>
    </source>
</evidence>
<dbReference type="GO" id="GO:0099621">
    <property type="term" value="F:undecaprenyl-phosphate 4-deoxy-4-formamido-L-arabinose transferase activity"/>
    <property type="evidence" value="ECO:0007669"/>
    <property type="project" value="TreeGrafter"/>
</dbReference>
<dbReference type="InterPro" id="IPR050256">
    <property type="entry name" value="Glycosyltransferase_2"/>
</dbReference>
<keyword evidence="4 8" id="KW-0812">Transmembrane</keyword>
<dbReference type="PANTHER" id="PTHR48090:SF3">
    <property type="entry name" value="UNDECAPRENYL-PHOSPHATE 4-DEOXY-4-FORMAMIDO-L-ARABINOSE TRANSFERASE"/>
    <property type="match status" value="1"/>
</dbReference>
<gene>
    <name evidence="10" type="ORF">METZ01_LOCUS203528</name>
</gene>
<dbReference type="CDD" id="cd04187">
    <property type="entry name" value="DPM1_like_bac"/>
    <property type="match status" value="1"/>
</dbReference>
<feature type="transmembrane region" description="Helical" evidence="8">
    <location>
        <begin position="280"/>
        <end position="301"/>
    </location>
</feature>
<dbReference type="Gene3D" id="3.90.550.10">
    <property type="entry name" value="Spore Coat Polysaccharide Biosynthesis Protein SpsA, Chain A"/>
    <property type="match status" value="1"/>
</dbReference>
<evidence type="ECO:0000256" key="1">
    <source>
        <dbReference type="ARBA" id="ARBA00022475"/>
    </source>
</evidence>
<proteinExistence type="predicted"/>
<dbReference type="GO" id="GO:0009103">
    <property type="term" value="P:lipopolysaccharide biosynthetic process"/>
    <property type="evidence" value="ECO:0007669"/>
    <property type="project" value="UniProtKB-KW"/>
</dbReference>
<evidence type="ECO:0000259" key="9">
    <source>
        <dbReference type="Pfam" id="PF00535"/>
    </source>
</evidence>
<keyword evidence="6 8" id="KW-1133">Transmembrane helix</keyword>
<reference evidence="10" key="1">
    <citation type="submission" date="2018-05" db="EMBL/GenBank/DDBJ databases">
        <authorList>
            <person name="Lanie J.A."/>
            <person name="Ng W.-L."/>
            <person name="Kazmierczak K.M."/>
            <person name="Andrzejewski T.M."/>
            <person name="Davidsen T.M."/>
            <person name="Wayne K.J."/>
            <person name="Tettelin H."/>
            <person name="Glass J.I."/>
            <person name="Rusch D."/>
            <person name="Podicherti R."/>
            <person name="Tsui H.-C.T."/>
            <person name="Winkler M.E."/>
        </authorList>
    </citation>
    <scope>NUCLEOTIDE SEQUENCE</scope>
</reference>
<feature type="domain" description="Glycosyltransferase 2-like" evidence="9">
    <location>
        <begin position="24"/>
        <end position="186"/>
    </location>
</feature>
<keyword evidence="7 8" id="KW-0472">Membrane</keyword>
<evidence type="ECO:0000256" key="4">
    <source>
        <dbReference type="ARBA" id="ARBA00022692"/>
    </source>
</evidence>
<evidence type="ECO:0000256" key="2">
    <source>
        <dbReference type="ARBA" id="ARBA00022676"/>
    </source>
</evidence>
<dbReference type="AlphaFoldDB" id="A0A382EKQ5"/>
<evidence type="ECO:0000256" key="8">
    <source>
        <dbReference type="SAM" id="Phobius"/>
    </source>
</evidence>
<dbReference type="SUPFAM" id="SSF53448">
    <property type="entry name" value="Nucleotide-diphospho-sugar transferases"/>
    <property type="match status" value="1"/>
</dbReference>
<dbReference type="InterPro" id="IPR001173">
    <property type="entry name" value="Glyco_trans_2-like"/>
</dbReference>
<organism evidence="10">
    <name type="scientific">marine metagenome</name>
    <dbReference type="NCBI Taxonomy" id="408172"/>
    <lineage>
        <taxon>unclassified sequences</taxon>
        <taxon>metagenomes</taxon>
        <taxon>ecological metagenomes</taxon>
    </lineage>
</organism>
<evidence type="ECO:0000256" key="5">
    <source>
        <dbReference type="ARBA" id="ARBA00022985"/>
    </source>
</evidence>
<keyword evidence="1" id="KW-1003">Cell membrane</keyword>
<feature type="transmembrane region" description="Helical" evidence="8">
    <location>
        <begin position="247"/>
        <end position="268"/>
    </location>
</feature>